<feature type="region of interest" description="Disordered" evidence="5">
    <location>
        <begin position="320"/>
        <end position="367"/>
    </location>
</feature>
<sequence>MVKKLKKGKTGNAAQYITRTQAIRKLQLRLSEFRRLCILKGVHPREPRKKPKGANKTYYHTKDINWLAHEPLLNTFRNLKAHDKKVRRARAKQNAELAKRLTRLKPTYRLDHLVKERYPSFIDALRDLDDALTMVHLFATLPAESKYDIPPKAVHTSRRLALEWQAYVVRSGSLRRIFVSVKGYYFQAEVLGQSVTWLVPHALSQVLPTDVDYRVMLTFLEFYNTLLQFVNFKLYHMLGLRYPPVLDARLEAAAAELAAIMKDIAVMRDVAEGDRALDAKAASEATVNGHQAPEGAAADDVEMRARIESLQSRLREIVGAAEIGEGGGSDQDDDGEKGSESDDDEPPVLDSGTDDDDDEGSGEGEESARLHTEALGGGLKSASAAAMLWDDDEDNGDDDEATGLAAAVDQDAGTRAAGGALGPDVDPSDEAALCRNLFRGLVFFLGREVPREPLMLVIRAFGGVAAWDGEGSSYEETNEAITHQVIDRPSQGHRFLSREYVQPQWVFDSANFRVLMATDQYAPGQVPPPHLSPFVGDADDDGYTPEFAKIVRRLQDAARAARTRAAGLVLKGADGSEFVGEGAEADGANGNNAEREAADLAAAERVYAVELAKEVRHSRKRAAPEGVSNKDDEDTDLDDEDAPRDVSESGSEEDDDTEDAPPQRKRAGAAKVDGKEPSKKAGGALANEDDEAAMADIMMTRKNKKMYNNLKAKEVAKRQRLEELEEKKKRLAASGVAGPMGQATRSAAKRPKQAADAKCDKQESKGQASGQAKRSWR</sequence>
<dbReference type="SMART" id="SM00292">
    <property type="entry name" value="BRCT"/>
    <property type="match status" value="1"/>
</dbReference>
<comment type="function">
    <text evidence="4">Required for maturation of ribosomal RNAs and formation of the large ribosomal subunit.</text>
</comment>
<dbReference type="AlphaFoldDB" id="A0A8J4GUK5"/>
<evidence type="ECO:0000256" key="2">
    <source>
        <dbReference type="ARBA" id="ARBA00022552"/>
    </source>
</evidence>
<comment type="subcellular location">
    <subcellularLocation>
        <location evidence="4">Nucleus</location>
        <location evidence="4">Nucleolus</location>
    </subcellularLocation>
    <subcellularLocation>
        <location evidence="4">Nucleus</location>
        <location evidence="4">Nucleoplasm</location>
    </subcellularLocation>
</comment>
<dbReference type="GO" id="GO:0000466">
    <property type="term" value="P:maturation of 5.8S rRNA from tricistronic rRNA transcript (SSU-rRNA, 5.8S rRNA, LSU-rRNA)"/>
    <property type="evidence" value="ECO:0007669"/>
    <property type="project" value="UniProtKB-UniRule"/>
</dbReference>
<evidence type="ECO:0000313" key="10">
    <source>
        <dbReference type="Proteomes" id="UP000747110"/>
    </source>
</evidence>
<dbReference type="InterPro" id="IPR010613">
    <property type="entry name" value="PES"/>
</dbReference>
<dbReference type="SUPFAM" id="SSF52113">
    <property type="entry name" value="BRCT domain"/>
    <property type="match status" value="1"/>
</dbReference>
<reference evidence="8" key="1">
    <citation type="journal article" date="2021" name="Proc. Natl. Acad. Sci. U.S.A.">
        <title>Three genomes in the algal genus Volvox reveal the fate of a haploid sex-determining region after a transition to homothallism.</title>
        <authorList>
            <person name="Yamamoto K."/>
            <person name="Hamaji T."/>
            <person name="Kawai-Toyooka H."/>
            <person name="Matsuzaki R."/>
            <person name="Takahashi F."/>
            <person name="Nishimura Y."/>
            <person name="Kawachi M."/>
            <person name="Noguchi H."/>
            <person name="Minakuchi Y."/>
            <person name="Umen J.G."/>
            <person name="Toyoda A."/>
            <person name="Nozaki H."/>
        </authorList>
    </citation>
    <scope>NUCLEOTIDE SEQUENCE</scope>
    <source>
        <strain evidence="8">NIES-3785</strain>
        <strain evidence="7">NIES-3786</strain>
    </source>
</reference>
<feature type="region of interest" description="Disordered" evidence="5">
    <location>
        <begin position="614"/>
        <end position="691"/>
    </location>
</feature>
<evidence type="ECO:0000313" key="9">
    <source>
        <dbReference type="Proteomes" id="UP000722791"/>
    </source>
</evidence>
<dbReference type="InterPro" id="IPR036420">
    <property type="entry name" value="BRCT_dom_sf"/>
</dbReference>
<dbReference type="EMBL" id="BNCP01000052">
    <property type="protein sequence ID" value="GIL89721.1"/>
    <property type="molecule type" value="Genomic_DNA"/>
</dbReference>
<comment type="similarity">
    <text evidence="4">Belongs to the pescadillo family.</text>
</comment>
<dbReference type="GO" id="GO:0030687">
    <property type="term" value="C:preribosome, large subunit precursor"/>
    <property type="evidence" value="ECO:0007669"/>
    <property type="project" value="UniProtKB-UniRule"/>
</dbReference>
<dbReference type="GO" id="GO:0043021">
    <property type="term" value="F:ribonucleoprotein complex binding"/>
    <property type="evidence" value="ECO:0007669"/>
    <property type="project" value="UniProtKB-UniRule"/>
</dbReference>
<accession>A0A8J4GUK5</accession>
<feature type="domain" description="BRCT" evidence="6">
    <location>
        <begin position="433"/>
        <end position="523"/>
    </location>
</feature>
<dbReference type="Proteomes" id="UP000747110">
    <property type="component" value="Unassembled WGS sequence"/>
</dbReference>
<evidence type="ECO:0000256" key="3">
    <source>
        <dbReference type="ARBA" id="ARBA00023242"/>
    </source>
</evidence>
<evidence type="ECO:0000313" key="8">
    <source>
        <dbReference type="EMBL" id="GIM13525.1"/>
    </source>
</evidence>
<dbReference type="PANTHER" id="PTHR12221:SF6">
    <property type="entry name" value="PESCADILLO HOMOLOG"/>
    <property type="match status" value="1"/>
</dbReference>
<dbReference type="OrthoDB" id="10264910at2759"/>
<name>A0A8J4GUK5_9CHLO</name>
<dbReference type="Proteomes" id="UP000722791">
    <property type="component" value="Unassembled WGS sequence"/>
</dbReference>
<dbReference type="GO" id="GO:0005654">
    <property type="term" value="C:nucleoplasm"/>
    <property type="evidence" value="ECO:0007669"/>
    <property type="project" value="UniProtKB-SubCell"/>
</dbReference>
<organism evidence="8 9">
    <name type="scientific">Volvox reticuliferus</name>
    <dbReference type="NCBI Taxonomy" id="1737510"/>
    <lineage>
        <taxon>Eukaryota</taxon>
        <taxon>Viridiplantae</taxon>
        <taxon>Chlorophyta</taxon>
        <taxon>core chlorophytes</taxon>
        <taxon>Chlorophyceae</taxon>
        <taxon>CS clade</taxon>
        <taxon>Chlamydomonadales</taxon>
        <taxon>Volvocaceae</taxon>
        <taxon>Volvox</taxon>
    </lineage>
</organism>
<gene>
    <name evidence="7" type="ORF">Vretifemale_17496</name>
    <name evidence="8" type="ORF">Vretimale_16621</name>
</gene>
<proteinExistence type="inferred from homology"/>
<dbReference type="GO" id="GO:0000463">
    <property type="term" value="P:maturation of LSU-rRNA from tricistronic rRNA transcript (SSU-rRNA, 5.8S rRNA, LSU-rRNA)"/>
    <property type="evidence" value="ECO:0007669"/>
    <property type="project" value="UniProtKB-UniRule"/>
</dbReference>
<dbReference type="GO" id="GO:0070545">
    <property type="term" value="C:PeBoW complex"/>
    <property type="evidence" value="ECO:0007669"/>
    <property type="project" value="TreeGrafter"/>
</dbReference>
<keyword evidence="2 4" id="KW-0698">rRNA processing</keyword>
<feature type="compositionally biased region" description="Acidic residues" evidence="5">
    <location>
        <begin position="631"/>
        <end position="642"/>
    </location>
</feature>
<dbReference type="CDD" id="cd17709">
    <property type="entry name" value="BRCT_pescadillo_like"/>
    <property type="match status" value="1"/>
</dbReference>
<dbReference type="GO" id="GO:0003723">
    <property type="term" value="F:RNA binding"/>
    <property type="evidence" value="ECO:0007669"/>
    <property type="project" value="TreeGrafter"/>
</dbReference>
<feature type="compositionally biased region" description="Basic and acidic residues" evidence="5">
    <location>
        <begin position="753"/>
        <end position="764"/>
    </location>
</feature>
<evidence type="ECO:0000256" key="1">
    <source>
        <dbReference type="ARBA" id="ARBA00022517"/>
    </source>
</evidence>
<keyword evidence="1 4" id="KW-0690">Ribosome biogenesis</keyword>
<evidence type="ECO:0000313" key="7">
    <source>
        <dbReference type="EMBL" id="GIL89721.1"/>
    </source>
</evidence>
<feature type="compositionally biased region" description="Polar residues" evidence="5">
    <location>
        <begin position="765"/>
        <end position="777"/>
    </location>
</feature>
<dbReference type="Gene3D" id="3.40.50.10190">
    <property type="entry name" value="BRCT domain"/>
    <property type="match status" value="1"/>
</dbReference>
<feature type="region of interest" description="Disordered" evidence="5">
    <location>
        <begin position="282"/>
        <end position="301"/>
    </location>
</feature>
<feature type="compositionally biased region" description="Acidic residues" evidence="5">
    <location>
        <begin position="330"/>
        <end position="365"/>
    </location>
</feature>
<dbReference type="PANTHER" id="PTHR12221">
    <property type="entry name" value="PESCADILLO - RELATED"/>
    <property type="match status" value="1"/>
</dbReference>
<dbReference type="InterPro" id="IPR001357">
    <property type="entry name" value="BRCT_dom"/>
</dbReference>
<evidence type="ECO:0000259" key="6">
    <source>
        <dbReference type="PROSITE" id="PS50172"/>
    </source>
</evidence>
<feature type="region of interest" description="Disordered" evidence="5">
    <location>
        <begin position="730"/>
        <end position="777"/>
    </location>
</feature>
<keyword evidence="10" id="KW-1185">Reference proteome</keyword>
<keyword evidence="3 4" id="KW-0539">Nucleus</keyword>
<protein>
    <recommendedName>
        <fullName evidence="4">Pescadillo homolog</fullName>
    </recommendedName>
</protein>
<evidence type="ECO:0000256" key="5">
    <source>
        <dbReference type="SAM" id="MobiDB-lite"/>
    </source>
</evidence>
<dbReference type="EMBL" id="BNCQ01000049">
    <property type="protein sequence ID" value="GIM13525.1"/>
    <property type="molecule type" value="Genomic_DNA"/>
</dbReference>
<feature type="compositionally biased region" description="Acidic residues" evidence="5">
    <location>
        <begin position="650"/>
        <end position="659"/>
    </location>
</feature>
<dbReference type="PROSITE" id="PS50172">
    <property type="entry name" value="BRCT"/>
    <property type="match status" value="1"/>
</dbReference>
<comment type="caution">
    <text evidence="8">The sequence shown here is derived from an EMBL/GenBank/DDBJ whole genome shotgun (WGS) entry which is preliminary data.</text>
</comment>
<dbReference type="HAMAP" id="MF_03028">
    <property type="entry name" value="Pescadillo"/>
    <property type="match status" value="1"/>
</dbReference>
<dbReference type="Pfam" id="PF06732">
    <property type="entry name" value="Pescadillo_N"/>
    <property type="match status" value="1"/>
</dbReference>
<evidence type="ECO:0000256" key="4">
    <source>
        <dbReference type="HAMAP-Rule" id="MF_03028"/>
    </source>
</evidence>
<dbReference type="FunFam" id="3.40.50.10190:FF:000002">
    <property type="entry name" value="Pescadillo homolog"/>
    <property type="match status" value="1"/>
</dbReference>